<accession>A0A7H1C0E4</accession>
<dbReference type="KEGG" id="mbos:ICJ55_06680"/>
<gene>
    <name evidence="1" type="ORF">ICJ55_06680</name>
</gene>
<organism evidence="1 2">
    <name type="scientific">Mannheimia bovis</name>
    <dbReference type="NCBI Taxonomy" id="2770636"/>
    <lineage>
        <taxon>Bacteria</taxon>
        <taxon>Pseudomonadati</taxon>
        <taxon>Pseudomonadota</taxon>
        <taxon>Gammaproteobacteria</taxon>
        <taxon>Pasteurellales</taxon>
        <taxon>Pasteurellaceae</taxon>
        <taxon>Mannheimia</taxon>
    </lineage>
</organism>
<proteinExistence type="predicted"/>
<reference evidence="1 2" key="1">
    <citation type="submission" date="2020-09" db="EMBL/GenBank/DDBJ databases">
        <title>Mannheimia bovis sp.nov., isolated from a cow.</title>
        <authorList>
            <person name="Li F."/>
        </authorList>
    </citation>
    <scope>NUCLEOTIDE SEQUENCE [LARGE SCALE GENOMIC DNA]</scope>
    <source>
        <strain evidence="1 2">ZY190616</strain>
    </source>
</reference>
<dbReference type="Gene3D" id="1.10.3210.10">
    <property type="entry name" value="Hypothetical protein af1432"/>
    <property type="match status" value="1"/>
</dbReference>
<keyword evidence="2" id="KW-1185">Reference proteome</keyword>
<dbReference type="SUPFAM" id="SSF109604">
    <property type="entry name" value="HD-domain/PDEase-like"/>
    <property type="match status" value="1"/>
</dbReference>
<dbReference type="AlphaFoldDB" id="A0A7H1C0E4"/>
<evidence type="ECO:0000313" key="1">
    <source>
        <dbReference type="EMBL" id="QNS14449.1"/>
    </source>
</evidence>
<dbReference type="EMBL" id="CP061280">
    <property type="protein sequence ID" value="QNS14449.1"/>
    <property type="molecule type" value="Genomic_DNA"/>
</dbReference>
<dbReference type="Pfam" id="PF13328">
    <property type="entry name" value="HD_4"/>
    <property type="match status" value="1"/>
</dbReference>
<dbReference type="PANTHER" id="PTHR46246:SF1">
    <property type="entry name" value="GUANOSINE-3',5'-BIS(DIPHOSPHATE) 3'-PYROPHOSPHOHYDROLASE MESH1"/>
    <property type="match status" value="1"/>
</dbReference>
<name>A0A7H1C0E4_9PAST</name>
<dbReference type="GO" id="GO:0008893">
    <property type="term" value="F:guanosine-3',5'-bis(diphosphate) 3'-diphosphatase activity"/>
    <property type="evidence" value="ECO:0007669"/>
    <property type="project" value="TreeGrafter"/>
</dbReference>
<dbReference type="PANTHER" id="PTHR46246">
    <property type="entry name" value="GUANOSINE-3',5'-BIS(DIPHOSPHATE) 3'-PYROPHOSPHOHYDROLASE MESH1"/>
    <property type="match status" value="1"/>
</dbReference>
<dbReference type="Proteomes" id="UP000576260">
    <property type="component" value="Chromosome"/>
</dbReference>
<dbReference type="RefSeq" id="WP_188156103.1">
    <property type="nucleotide sequence ID" value="NZ_CP061280.1"/>
</dbReference>
<protein>
    <submittedName>
        <fullName evidence="1">HD domain-containing protein</fullName>
    </submittedName>
</protein>
<dbReference type="InterPro" id="IPR052194">
    <property type="entry name" value="MESH1"/>
</dbReference>
<sequence length="140" mass="16034">MANSLLAEKLAKIVHANQQDKAGKPYIEHLAFVANDVTPKDDDIIAVAWLHDSVEDTNVTLQYIRQIFGNTISEAIDAISKRDNETYEDYLIRVKSNPIARIVKLSDLKHNSDLNRLKQITDKDLKRIDKYQKAIQFLKT</sequence>
<evidence type="ECO:0000313" key="2">
    <source>
        <dbReference type="Proteomes" id="UP000576260"/>
    </source>
</evidence>